<sequence length="572" mass="65188">MEQRRNQYRIINVARLVVITISTFFSLHYEFLFFQTASLLFFAFALFWFLSDEFGWIPEERYPYSVFIPTFLDLTIISVFMYFTGTYYSMAIAGYLLATAVCSLNLKVPQGAFAVVMSILYYGGFSILVYLNVFDFVNVLGEEIELKREGLLINISLFSVFNIALHLIVKNLSIENRKLLLLKEAEKEKADAANQVKSLFLANMSHEIRTPMTGILGMTGLLKDSDLNSEQREYVDSILSSGSSLLRIINDILDFSKIESGKIEIEYMPFQIRSLQADLTSLFLSDTQKQNLHLEFVFDETLPEEVLIDSIRLRQVLINLIGNAIKFSKMNASITVNVTVLEQSPLKIFFSVKDNGIGISKDKIGKLFSPFEQLDRSKTRQFGGTGLGLAISKRLVDLMKGTFYVSSIENEETVFSFFVIAERIDKDSKVLSSTNDKNEYEIRPDLKVLVVDDNAINQKLIKKLMEKTNLTVDQAFDGKEALGKVKEFYYDLVFMDIQMPVMDGITATMEIHKLNLERMPKIVALTANAFQEDIDLCRQVGMFDFLPKPIDSEKLYTILQTVSKSSDQKRLS</sequence>
<keyword evidence="8" id="KW-0902">Two-component regulatory system</keyword>
<comment type="subunit">
    <text evidence="9">At low DSF concentrations, interacts with RpfF.</text>
</comment>
<comment type="caution">
    <text evidence="15">The sequence shown here is derived from an EMBL/GenBank/DDBJ whole genome shotgun (WGS) entry which is preliminary data.</text>
</comment>
<dbReference type="SUPFAM" id="SSF55874">
    <property type="entry name" value="ATPase domain of HSP90 chaperone/DNA topoisomerase II/histidine kinase"/>
    <property type="match status" value="1"/>
</dbReference>
<feature type="transmembrane region" description="Helical" evidence="12">
    <location>
        <begin position="31"/>
        <end position="50"/>
    </location>
</feature>
<dbReference type="InterPro" id="IPR003661">
    <property type="entry name" value="HisK_dim/P_dom"/>
</dbReference>
<dbReference type="PANTHER" id="PTHR43047">
    <property type="entry name" value="TWO-COMPONENT HISTIDINE PROTEIN KINASE"/>
    <property type="match status" value="1"/>
</dbReference>
<evidence type="ECO:0000256" key="11">
    <source>
        <dbReference type="PROSITE-ProRule" id="PRU00169"/>
    </source>
</evidence>
<dbReference type="Pfam" id="PF02518">
    <property type="entry name" value="HATPase_c"/>
    <property type="match status" value="1"/>
</dbReference>
<keyword evidence="12" id="KW-0812">Transmembrane</keyword>
<dbReference type="Gene3D" id="1.10.287.130">
    <property type="match status" value="1"/>
</dbReference>
<dbReference type="InterPro" id="IPR011006">
    <property type="entry name" value="CheY-like_superfamily"/>
</dbReference>
<dbReference type="EMBL" id="BFBB01000007">
    <property type="protein sequence ID" value="GBF50732.1"/>
    <property type="molecule type" value="Genomic_DNA"/>
</dbReference>
<dbReference type="PROSITE" id="PS50109">
    <property type="entry name" value="HIS_KIN"/>
    <property type="match status" value="1"/>
</dbReference>
<evidence type="ECO:0000313" key="15">
    <source>
        <dbReference type="EMBL" id="GBF50732.1"/>
    </source>
</evidence>
<feature type="transmembrane region" description="Helical" evidence="12">
    <location>
        <begin position="151"/>
        <end position="169"/>
    </location>
</feature>
<keyword evidence="7" id="KW-0067">ATP-binding</keyword>
<feature type="transmembrane region" description="Helical" evidence="12">
    <location>
        <begin position="7"/>
        <end position="25"/>
    </location>
</feature>
<keyword evidence="4" id="KW-0808">Transferase</keyword>
<evidence type="ECO:0000256" key="8">
    <source>
        <dbReference type="ARBA" id="ARBA00023012"/>
    </source>
</evidence>
<evidence type="ECO:0000259" key="13">
    <source>
        <dbReference type="PROSITE" id="PS50109"/>
    </source>
</evidence>
<feature type="domain" description="Histidine kinase" evidence="13">
    <location>
        <begin position="203"/>
        <end position="423"/>
    </location>
</feature>
<dbReference type="PANTHER" id="PTHR43047:SF72">
    <property type="entry name" value="OSMOSENSING HISTIDINE PROTEIN KINASE SLN1"/>
    <property type="match status" value="1"/>
</dbReference>
<evidence type="ECO:0000256" key="3">
    <source>
        <dbReference type="ARBA" id="ARBA00022553"/>
    </source>
</evidence>
<dbReference type="CDD" id="cd16922">
    <property type="entry name" value="HATPase_EvgS-ArcB-TorS-like"/>
    <property type="match status" value="1"/>
</dbReference>
<dbReference type="FunFam" id="1.10.287.130:FF:000002">
    <property type="entry name" value="Two-component osmosensing histidine kinase"/>
    <property type="match status" value="1"/>
</dbReference>
<feature type="domain" description="Response regulatory" evidence="14">
    <location>
        <begin position="447"/>
        <end position="563"/>
    </location>
</feature>
<dbReference type="GO" id="GO:0005886">
    <property type="term" value="C:plasma membrane"/>
    <property type="evidence" value="ECO:0007669"/>
    <property type="project" value="TreeGrafter"/>
</dbReference>
<accession>A0A2P2E1H7</accession>
<dbReference type="InterPro" id="IPR003594">
    <property type="entry name" value="HATPase_dom"/>
</dbReference>
<comment type="catalytic activity">
    <reaction evidence="1">
        <text>ATP + protein L-histidine = ADP + protein N-phospho-L-histidine.</text>
        <dbReference type="EC" id="2.7.13.3"/>
    </reaction>
</comment>
<keyword evidence="12" id="KW-1133">Transmembrane helix</keyword>
<name>A0A2P2E1H7_9LEPT</name>
<evidence type="ECO:0000256" key="12">
    <source>
        <dbReference type="SAM" id="Phobius"/>
    </source>
</evidence>
<dbReference type="Pfam" id="PF00512">
    <property type="entry name" value="HisKA"/>
    <property type="match status" value="1"/>
</dbReference>
<dbReference type="CDD" id="cd17546">
    <property type="entry name" value="REC_hyHK_CKI1_RcsC-like"/>
    <property type="match status" value="1"/>
</dbReference>
<dbReference type="AlphaFoldDB" id="A0A2P2E1H7"/>
<keyword evidence="16" id="KW-1185">Reference proteome</keyword>
<reference evidence="15 16" key="1">
    <citation type="submission" date="2018-02" db="EMBL/GenBank/DDBJ databases">
        <title>Novel Leptospira species isolated from soil and water in Japan.</title>
        <authorList>
            <person name="Nakao R."/>
            <person name="Masuzawa T."/>
        </authorList>
    </citation>
    <scope>NUCLEOTIDE SEQUENCE [LARGE SCALE GENOMIC DNA]</scope>
    <source>
        <strain evidence="15 16">YH101</strain>
    </source>
</reference>
<evidence type="ECO:0000256" key="9">
    <source>
        <dbReference type="ARBA" id="ARBA00064003"/>
    </source>
</evidence>
<dbReference type="GO" id="GO:0009927">
    <property type="term" value="F:histidine phosphotransfer kinase activity"/>
    <property type="evidence" value="ECO:0007669"/>
    <property type="project" value="TreeGrafter"/>
</dbReference>
<keyword evidence="5" id="KW-0547">Nucleotide-binding</keyword>
<dbReference type="InterPro" id="IPR001789">
    <property type="entry name" value="Sig_transdc_resp-reg_receiver"/>
</dbReference>
<evidence type="ECO:0000256" key="10">
    <source>
        <dbReference type="ARBA" id="ARBA00068150"/>
    </source>
</evidence>
<evidence type="ECO:0000256" key="7">
    <source>
        <dbReference type="ARBA" id="ARBA00022840"/>
    </source>
</evidence>
<dbReference type="InterPro" id="IPR036890">
    <property type="entry name" value="HATPase_C_sf"/>
</dbReference>
<evidence type="ECO:0000256" key="1">
    <source>
        <dbReference type="ARBA" id="ARBA00000085"/>
    </source>
</evidence>
<dbReference type="SMART" id="SM00448">
    <property type="entry name" value="REC"/>
    <property type="match status" value="1"/>
</dbReference>
<dbReference type="GO" id="GO:0000155">
    <property type="term" value="F:phosphorelay sensor kinase activity"/>
    <property type="evidence" value="ECO:0007669"/>
    <property type="project" value="InterPro"/>
</dbReference>
<evidence type="ECO:0000256" key="2">
    <source>
        <dbReference type="ARBA" id="ARBA00012438"/>
    </source>
</evidence>
<evidence type="ECO:0000313" key="16">
    <source>
        <dbReference type="Proteomes" id="UP000245133"/>
    </source>
</evidence>
<keyword evidence="3 11" id="KW-0597">Phosphoprotein</keyword>
<evidence type="ECO:0000256" key="5">
    <source>
        <dbReference type="ARBA" id="ARBA00022741"/>
    </source>
</evidence>
<dbReference type="Pfam" id="PF00072">
    <property type="entry name" value="Response_reg"/>
    <property type="match status" value="1"/>
</dbReference>
<dbReference type="OrthoDB" id="6192248at2"/>
<dbReference type="Gene3D" id="3.30.565.10">
    <property type="entry name" value="Histidine kinase-like ATPase, C-terminal domain"/>
    <property type="match status" value="1"/>
</dbReference>
<dbReference type="InterPro" id="IPR005467">
    <property type="entry name" value="His_kinase_dom"/>
</dbReference>
<feature type="modified residue" description="4-aspartylphosphate" evidence="11">
    <location>
        <position position="496"/>
    </location>
</feature>
<dbReference type="SUPFAM" id="SSF52172">
    <property type="entry name" value="CheY-like"/>
    <property type="match status" value="1"/>
</dbReference>
<dbReference type="Gene3D" id="3.40.50.2300">
    <property type="match status" value="1"/>
</dbReference>
<proteinExistence type="predicted"/>
<keyword evidence="6" id="KW-0418">Kinase</keyword>
<dbReference type="EC" id="2.7.13.3" evidence="2"/>
<dbReference type="PRINTS" id="PR00344">
    <property type="entry name" value="BCTRLSENSOR"/>
</dbReference>
<dbReference type="GO" id="GO:0005524">
    <property type="term" value="F:ATP binding"/>
    <property type="evidence" value="ECO:0007669"/>
    <property type="project" value="UniProtKB-KW"/>
</dbReference>
<dbReference type="PROSITE" id="PS50110">
    <property type="entry name" value="RESPONSE_REGULATORY"/>
    <property type="match status" value="1"/>
</dbReference>
<evidence type="ECO:0000256" key="6">
    <source>
        <dbReference type="ARBA" id="ARBA00022777"/>
    </source>
</evidence>
<keyword evidence="12" id="KW-0472">Membrane</keyword>
<evidence type="ECO:0000259" key="14">
    <source>
        <dbReference type="PROSITE" id="PS50110"/>
    </source>
</evidence>
<dbReference type="SUPFAM" id="SSF47384">
    <property type="entry name" value="Homodimeric domain of signal transducing histidine kinase"/>
    <property type="match status" value="1"/>
</dbReference>
<dbReference type="CDD" id="cd00082">
    <property type="entry name" value="HisKA"/>
    <property type="match status" value="1"/>
</dbReference>
<gene>
    <name evidence="15" type="ORF">LPTSP4_22590</name>
</gene>
<protein>
    <recommendedName>
        <fullName evidence="10">Sensory/regulatory protein RpfC</fullName>
        <ecNumber evidence="2">2.7.13.3</ecNumber>
    </recommendedName>
</protein>
<evidence type="ECO:0000256" key="4">
    <source>
        <dbReference type="ARBA" id="ARBA00022679"/>
    </source>
</evidence>
<dbReference type="RefSeq" id="WP_108976724.1">
    <property type="nucleotide sequence ID" value="NZ_BFBB01000007.1"/>
</dbReference>
<dbReference type="SMART" id="SM00387">
    <property type="entry name" value="HATPase_c"/>
    <property type="match status" value="1"/>
</dbReference>
<dbReference type="Proteomes" id="UP000245133">
    <property type="component" value="Unassembled WGS sequence"/>
</dbReference>
<dbReference type="FunFam" id="3.30.565.10:FF:000010">
    <property type="entry name" value="Sensor histidine kinase RcsC"/>
    <property type="match status" value="1"/>
</dbReference>
<feature type="transmembrane region" description="Helical" evidence="12">
    <location>
        <begin position="87"/>
        <end position="106"/>
    </location>
</feature>
<dbReference type="InterPro" id="IPR036097">
    <property type="entry name" value="HisK_dim/P_sf"/>
</dbReference>
<feature type="transmembrane region" description="Helical" evidence="12">
    <location>
        <begin position="113"/>
        <end position="131"/>
    </location>
</feature>
<dbReference type="InterPro" id="IPR004358">
    <property type="entry name" value="Sig_transdc_His_kin-like_C"/>
</dbReference>
<dbReference type="SMART" id="SM00388">
    <property type="entry name" value="HisKA"/>
    <property type="match status" value="1"/>
</dbReference>
<organism evidence="15 16">
    <name type="scientific">Leptospira ryugenii</name>
    <dbReference type="NCBI Taxonomy" id="1917863"/>
    <lineage>
        <taxon>Bacteria</taxon>
        <taxon>Pseudomonadati</taxon>
        <taxon>Spirochaetota</taxon>
        <taxon>Spirochaetia</taxon>
        <taxon>Leptospirales</taxon>
        <taxon>Leptospiraceae</taxon>
        <taxon>Leptospira</taxon>
    </lineage>
</organism>